<gene>
    <name evidence="2" type="ORF">PVAP13_3KG465300</name>
</gene>
<evidence type="ECO:0000256" key="1">
    <source>
        <dbReference type="SAM" id="MobiDB-lite"/>
    </source>
</evidence>
<dbReference type="OrthoDB" id="666348at2759"/>
<feature type="compositionally biased region" description="Low complexity" evidence="1">
    <location>
        <begin position="101"/>
        <end position="116"/>
    </location>
</feature>
<accession>A0A8T0UZB4</accession>
<proteinExistence type="predicted"/>
<name>A0A8T0UZB4_PANVG</name>
<organism evidence="2 3">
    <name type="scientific">Panicum virgatum</name>
    <name type="common">Blackwell switchgrass</name>
    <dbReference type="NCBI Taxonomy" id="38727"/>
    <lineage>
        <taxon>Eukaryota</taxon>
        <taxon>Viridiplantae</taxon>
        <taxon>Streptophyta</taxon>
        <taxon>Embryophyta</taxon>
        <taxon>Tracheophyta</taxon>
        <taxon>Spermatophyta</taxon>
        <taxon>Magnoliopsida</taxon>
        <taxon>Liliopsida</taxon>
        <taxon>Poales</taxon>
        <taxon>Poaceae</taxon>
        <taxon>PACMAD clade</taxon>
        <taxon>Panicoideae</taxon>
        <taxon>Panicodae</taxon>
        <taxon>Paniceae</taxon>
        <taxon>Panicinae</taxon>
        <taxon>Panicum</taxon>
        <taxon>Panicum sect. Hiantes</taxon>
    </lineage>
</organism>
<protein>
    <submittedName>
        <fullName evidence="2">Uncharacterized protein</fullName>
    </submittedName>
</protein>
<sequence>MEKQHIKRAMLKQEQTFRQQVHELHRVYRVQKQLMMQMHVTETEDYNNMAAEGQTESTVKLGRQQWCGSSVKEEAALAEDFNLELTLATGSAIRKQEKPSNSDSEATISSSTSAESESGRRFVPDSNVATMRFQNESNRHDDKVIQSPWLYQCLSLKMA</sequence>
<keyword evidence="3" id="KW-1185">Reference proteome</keyword>
<dbReference type="Proteomes" id="UP000823388">
    <property type="component" value="Chromosome 3K"/>
</dbReference>
<dbReference type="AlphaFoldDB" id="A0A8T0UZB4"/>
<feature type="region of interest" description="Disordered" evidence="1">
    <location>
        <begin position="91"/>
        <end position="128"/>
    </location>
</feature>
<comment type="caution">
    <text evidence="2">The sequence shown here is derived from an EMBL/GenBank/DDBJ whole genome shotgun (WGS) entry which is preliminary data.</text>
</comment>
<evidence type="ECO:0000313" key="3">
    <source>
        <dbReference type="Proteomes" id="UP000823388"/>
    </source>
</evidence>
<evidence type="ECO:0000313" key="2">
    <source>
        <dbReference type="EMBL" id="KAG2629562.1"/>
    </source>
</evidence>
<dbReference type="PANTHER" id="PTHR33167:SF52">
    <property type="entry name" value="EXPRESSED PROTEIN"/>
    <property type="match status" value="1"/>
</dbReference>
<reference evidence="2" key="1">
    <citation type="submission" date="2020-05" db="EMBL/GenBank/DDBJ databases">
        <title>WGS assembly of Panicum virgatum.</title>
        <authorList>
            <person name="Lovell J.T."/>
            <person name="Jenkins J."/>
            <person name="Shu S."/>
            <person name="Juenger T.E."/>
            <person name="Schmutz J."/>
        </authorList>
    </citation>
    <scope>NUCLEOTIDE SEQUENCE</scope>
    <source>
        <strain evidence="2">AP13</strain>
    </source>
</reference>
<dbReference type="PANTHER" id="PTHR33167">
    <property type="entry name" value="TRANSCRIPTION FACTOR, PUTATIVE (DUF863)-RELATED"/>
    <property type="match status" value="1"/>
</dbReference>
<dbReference type="EMBL" id="CM029041">
    <property type="protein sequence ID" value="KAG2629562.1"/>
    <property type="molecule type" value="Genomic_DNA"/>
</dbReference>